<gene>
    <name evidence="3" type="ORF">QRT03_18130</name>
</gene>
<evidence type="ECO:0000313" key="3">
    <source>
        <dbReference type="EMBL" id="MDL5157891.1"/>
    </source>
</evidence>
<feature type="compositionally biased region" description="Acidic residues" evidence="1">
    <location>
        <begin position="319"/>
        <end position="340"/>
    </location>
</feature>
<name>A0ABT7MB57_9PSEU</name>
<dbReference type="EMBL" id="JASVWF010000003">
    <property type="protein sequence ID" value="MDL5157891.1"/>
    <property type="molecule type" value="Genomic_DNA"/>
</dbReference>
<dbReference type="SMART" id="SM00507">
    <property type="entry name" value="HNHc"/>
    <property type="match status" value="1"/>
</dbReference>
<evidence type="ECO:0000259" key="2">
    <source>
        <dbReference type="SMART" id="SM00507"/>
    </source>
</evidence>
<evidence type="ECO:0000256" key="1">
    <source>
        <dbReference type="SAM" id="MobiDB-lite"/>
    </source>
</evidence>
<feature type="compositionally biased region" description="Acidic residues" evidence="1">
    <location>
        <begin position="270"/>
        <end position="301"/>
    </location>
</feature>
<keyword evidence="4" id="KW-1185">Reference proteome</keyword>
<dbReference type="RefSeq" id="WP_286054340.1">
    <property type="nucleotide sequence ID" value="NZ_JASVWF010000003.1"/>
</dbReference>
<feature type="domain" description="HNH nuclease" evidence="2">
    <location>
        <begin position="519"/>
        <end position="571"/>
    </location>
</feature>
<feature type="region of interest" description="Disordered" evidence="1">
    <location>
        <begin position="495"/>
        <end position="514"/>
    </location>
</feature>
<feature type="region of interest" description="Disordered" evidence="1">
    <location>
        <begin position="261"/>
        <end position="352"/>
    </location>
</feature>
<feature type="compositionally biased region" description="Basic and acidic residues" evidence="1">
    <location>
        <begin position="495"/>
        <end position="504"/>
    </location>
</feature>
<dbReference type="InterPro" id="IPR003870">
    <property type="entry name" value="DUF222"/>
</dbReference>
<comment type="caution">
    <text evidence="3">The sequence shown here is derived from an EMBL/GenBank/DDBJ whole genome shotgun (WGS) entry which is preliminary data.</text>
</comment>
<protein>
    <submittedName>
        <fullName evidence="3">DUF222 domain-containing protein</fullName>
    </submittedName>
</protein>
<accession>A0ABT7MB57</accession>
<dbReference type="InterPro" id="IPR003615">
    <property type="entry name" value="HNH_nuc"/>
</dbReference>
<organism evidence="3 4">
    <name type="scientific">Actinomycetospora termitidis</name>
    <dbReference type="NCBI Taxonomy" id="3053470"/>
    <lineage>
        <taxon>Bacteria</taxon>
        <taxon>Bacillati</taxon>
        <taxon>Actinomycetota</taxon>
        <taxon>Actinomycetes</taxon>
        <taxon>Pseudonocardiales</taxon>
        <taxon>Pseudonocardiaceae</taxon>
        <taxon>Actinomycetospora</taxon>
    </lineage>
</organism>
<reference evidence="3 4" key="1">
    <citation type="submission" date="2023-06" db="EMBL/GenBank/DDBJ databases">
        <title>Actinomycetospora Odt1-22.</title>
        <authorList>
            <person name="Supong K."/>
        </authorList>
    </citation>
    <scope>NUCLEOTIDE SEQUENCE [LARGE SCALE GENOMIC DNA]</scope>
    <source>
        <strain evidence="3 4">Odt1-22</strain>
    </source>
</reference>
<feature type="region of interest" description="Disordered" evidence="1">
    <location>
        <begin position="624"/>
        <end position="674"/>
    </location>
</feature>
<dbReference type="Proteomes" id="UP001231924">
    <property type="component" value="Unassembled WGS sequence"/>
</dbReference>
<proteinExistence type="predicted"/>
<sequence length="674" mass="72815">MSTAVDSEPRVGAETLLRAVDPAELPGEAVDAGMSACFAAVNTAAWQLSRYVLECSRAKAGTLERVVTRRRAGKVVAQSLGWSESYAASRIEFARQVVERLPRLGAEMAAGRLEERKAAVIVDLVADLDDAQAREVVDQVIDAAAALPYTALRQRVARVAAAVDPDWWERRRAAAVARRRVTLRSAPSGAAELCGLDLPEDPAQDAHDRIVALAAAARRRLARAGIRVSVGEVECEVMLTLTGPAGAGMYDLDVVDHVTTTFGGPTATDNDGDDGDPGDTGPDDSGPDDTGPDDSGPEDSGPDASGPADGRDDGAPDISPEDSDPEDSDPEDSDPEDSDPAEPARGAGSEAPVVTFRARTVLRLELRTVLGLDRRPGELPGHGPIANPEAVAMAWARRHQRWRIALYDHLGRLEYVLSVRPPATGPPPVGGRRHAQIIEITAHTRDLDLLTAAFGTDQLPLTDLRALGPIPHDLPTVPGDALGFLRRAARALARERARPPEEHPAVSTAEAGNRFPSTRLRDWVTARDRTCRAPGCTVDATRCHADHTLAVTDGGQTVADDLGALCQADHLDKHDDDAGWTVHQTHPGRFEWTSPTGRVHVREPEPYRPLPDPVPRTWIRHHDDWQPRPILPGTPRPNRHGLITDASRDTQSHLWRRAQQRRTETTDLDDGPPF</sequence>
<dbReference type="Pfam" id="PF02720">
    <property type="entry name" value="DUF222"/>
    <property type="match status" value="1"/>
</dbReference>
<dbReference type="CDD" id="cd00085">
    <property type="entry name" value="HNHc"/>
    <property type="match status" value="1"/>
</dbReference>
<evidence type="ECO:0000313" key="4">
    <source>
        <dbReference type="Proteomes" id="UP001231924"/>
    </source>
</evidence>